<dbReference type="InterPro" id="IPR027417">
    <property type="entry name" value="P-loop_NTPase"/>
</dbReference>
<dbReference type="PROSITE" id="PS50052">
    <property type="entry name" value="GUANYLATE_KINASE_2"/>
    <property type="match status" value="1"/>
</dbReference>
<evidence type="ECO:0000313" key="6">
    <source>
        <dbReference type="Proteomes" id="UP000230706"/>
    </source>
</evidence>
<comment type="caution">
    <text evidence="5">The sequence shown here is derived from an EMBL/GenBank/DDBJ whole genome shotgun (WGS) entry which is preliminary data.</text>
</comment>
<evidence type="ECO:0000256" key="3">
    <source>
        <dbReference type="ARBA" id="ARBA00022777"/>
    </source>
</evidence>
<dbReference type="SMART" id="SM00072">
    <property type="entry name" value="GuKc"/>
    <property type="match status" value="1"/>
</dbReference>
<gene>
    <name evidence="5" type="ORF">COU13_00175</name>
</gene>
<dbReference type="InterPro" id="IPR008144">
    <property type="entry name" value="Guanylate_kin-like_dom"/>
</dbReference>
<keyword evidence="3" id="KW-0418">Kinase</keyword>
<sequence length="188" mass="21416">MKEKNVVVIAGPSGSGETTFTRELTLAYPNFVRAVTATTRPPRTGEKEGVDYYFLSKEEFFEEVQNGNIPEHTYVKSRDAHYGTYLKDLEGKLAKGKTVIVNTDKTGALFYKRKYNATTIFIKPKSLDVLKERIIRRDSNISEREVDLRILQAMQEIVDATGQYDYVVFNTDGEFADTIIDVVDILKR</sequence>
<organism evidence="5 6">
    <name type="scientific">Candidatus Kaiserbacteria bacterium CG10_big_fil_rev_8_21_14_0_10_43_70</name>
    <dbReference type="NCBI Taxonomy" id="1974605"/>
    <lineage>
        <taxon>Bacteria</taxon>
        <taxon>Candidatus Kaiseribacteriota</taxon>
    </lineage>
</organism>
<evidence type="ECO:0000313" key="5">
    <source>
        <dbReference type="EMBL" id="PIR86535.1"/>
    </source>
</evidence>
<dbReference type="EMBL" id="PFBF01000004">
    <property type="protein sequence ID" value="PIR86535.1"/>
    <property type="molecule type" value="Genomic_DNA"/>
</dbReference>
<dbReference type="Pfam" id="PF00625">
    <property type="entry name" value="Guanylate_kin"/>
    <property type="match status" value="1"/>
</dbReference>
<dbReference type="CDD" id="cd00071">
    <property type="entry name" value="GMPK"/>
    <property type="match status" value="1"/>
</dbReference>
<evidence type="ECO:0000256" key="2">
    <source>
        <dbReference type="ARBA" id="ARBA00022679"/>
    </source>
</evidence>
<feature type="non-terminal residue" evidence="5">
    <location>
        <position position="188"/>
    </location>
</feature>
<dbReference type="Gene3D" id="3.30.63.10">
    <property type="entry name" value="Guanylate Kinase phosphate binding domain"/>
    <property type="match status" value="1"/>
</dbReference>
<evidence type="ECO:0000256" key="1">
    <source>
        <dbReference type="ARBA" id="ARBA00005790"/>
    </source>
</evidence>
<dbReference type="PANTHER" id="PTHR23117:SF13">
    <property type="entry name" value="GUANYLATE KINASE"/>
    <property type="match status" value="1"/>
</dbReference>
<feature type="domain" description="Guanylate kinase-like" evidence="4">
    <location>
        <begin position="4"/>
        <end position="187"/>
    </location>
</feature>
<reference evidence="6" key="1">
    <citation type="submission" date="2017-09" db="EMBL/GenBank/DDBJ databases">
        <title>Depth-based differentiation of microbial function through sediment-hosted aquifers and enrichment of novel symbionts in the deep terrestrial subsurface.</title>
        <authorList>
            <person name="Probst A.J."/>
            <person name="Ladd B."/>
            <person name="Jarett J.K."/>
            <person name="Geller-Mcgrath D.E."/>
            <person name="Sieber C.M.K."/>
            <person name="Emerson J.B."/>
            <person name="Anantharaman K."/>
            <person name="Thomas B.C."/>
            <person name="Malmstrom R."/>
            <person name="Stieglmeier M."/>
            <person name="Klingl A."/>
            <person name="Woyke T."/>
            <person name="Ryan C.M."/>
            <person name="Banfield J.F."/>
        </authorList>
    </citation>
    <scope>NUCLEOTIDE SEQUENCE [LARGE SCALE GENOMIC DNA]</scope>
</reference>
<dbReference type="SUPFAM" id="SSF52540">
    <property type="entry name" value="P-loop containing nucleoside triphosphate hydrolases"/>
    <property type="match status" value="1"/>
</dbReference>
<protein>
    <recommendedName>
        <fullName evidence="4">Guanylate kinase-like domain-containing protein</fullName>
    </recommendedName>
</protein>
<accession>A0A2H0UL81</accession>
<dbReference type="PROSITE" id="PS00856">
    <property type="entry name" value="GUANYLATE_KINASE_1"/>
    <property type="match status" value="1"/>
</dbReference>
<dbReference type="InterPro" id="IPR020590">
    <property type="entry name" value="Guanylate_kinase_CS"/>
</dbReference>
<dbReference type="AlphaFoldDB" id="A0A2H0UL81"/>
<comment type="similarity">
    <text evidence="1">Belongs to the guanylate kinase family.</text>
</comment>
<dbReference type="GO" id="GO:0004385">
    <property type="term" value="F:GMP kinase activity"/>
    <property type="evidence" value="ECO:0007669"/>
    <property type="project" value="TreeGrafter"/>
</dbReference>
<dbReference type="GO" id="GO:0005829">
    <property type="term" value="C:cytosol"/>
    <property type="evidence" value="ECO:0007669"/>
    <property type="project" value="TreeGrafter"/>
</dbReference>
<evidence type="ECO:0000259" key="4">
    <source>
        <dbReference type="PROSITE" id="PS50052"/>
    </source>
</evidence>
<proteinExistence type="inferred from homology"/>
<dbReference type="Gene3D" id="3.40.50.300">
    <property type="entry name" value="P-loop containing nucleotide triphosphate hydrolases"/>
    <property type="match status" value="1"/>
</dbReference>
<dbReference type="Proteomes" id="UP000230706">
    <property type="component" value="Unassembled WGS sequence"/>
</dbReference>
<dbReference type="PANTHER" id="PTHR23117">
    <property type="entry name" value="GUANYLATE KINASE-RELATED"/>
    <property type="match status" value="1"/>
</dbReference>
<name>A0A2H0UL81_9BACT</name>
<keyword evidence="2" id="KW-0808">Transferase</keyword>
<dbReference type="InterPro" id="IPR008145">
    <property type="entry name" value="GK/Ca_channel_bsu"/>
</dbReference>